<proteinExistence type="predicted"/>
<accession>H2EEV1</accession>
<sequence length="39" mass="4538">MNSKKKYNQNIINYLVSDKGGSVDKFILLIEDVEKNMTF</sequence>
<protein>
    <submittedName>
        <fullName evidence="1">Uncharacterized protein</fullName>
    </submittedName>
</protein>
<organism evidence="1">
    <name type="scientific">Moumouvirus sp. 'Monve'</name>
    <dbReference type="NCBI Taxonomy" id="1128131"/>
    <lineage>
        <taxon>Viruses</taxon>
        <taxon>Varidnaviria</taxon>
        <taxon>Bamfordvirae</taxon>
        <taxon>Nucleocytoviricota</taxon>
        <taxon>Megaviricetes</taxon>
        <taxon>Imitervirales</taxon>
        <taxon>Mimiviridae</taxon>
        <taxon>Megamimivirinae</taxon>
        <taxon>Moumouvirus</taxon>
    </lineage>
</organism>
<gene>
    <name evidence="1" type="ORF">mv_L719</name>
</gene>
<dbReference type="EMBL" id="JN885998">
    <property type="protein sequence ID" value="AEX62924.1"/>
    <property type="molecule type" value="Genomic_DNA"/>
</dbReference>
<evidence type="ECO:0000313" key="1">
    <source>
        <dbReference type="EMBL" id="AEX62924.1"/>
    </source>
</evidence>
<name>H2EEV1_9VIRU</name>
<reference evidence="1" key="1">
    <citation type="submission" date="2011-10" db="EMBL/GenBank/DDBJ databases">
        <title>Provirophages and transpovirons: unique mobilome of giant viruses.</title>
        <authorList>
            <person name="Desnues C."/>
            <person name="LaScola B."/>
            <person name="Yutin N."/>
            <person name="Fournous G."/>
            <person name="Koonin E."/>
            <person name="Raoult D."/>
        </authorList>
    </citation>
    <scope>NUCLEOTIDE SEQUENCE</scope>
    <source>
        <strain evidence="1">Mv13-mv</strain>
    </source>
</reference>